<dbReference type="Pfam" id="PF13858">
    <property type="entry name" value="DUF4199"/>
    <property type="match status" value="1"/>
</dbReference>
<comment type="caution">
    <text evidence="2">The sequence shown here is derived from an EMBL/GenBank/DDBJ whole genome shotgun (WGS) entry which is preliminary data.</text>
</comment>
<accession>A0A545TW34</accession>
<dbReference type="InterPro" id="IPR025250">
    <property type="entry name" value="DUF4199"/>
</dbReference>
<evidence type="ECO:0000313" key="3">
    <source>
        <dbReference type="Proteomes" id="UP000315439"/>
    </source>
</evidence>
<name>A0A545TW34_9GAMM</name>
<feature type="transmembrane region" description="Helical" evidence="1">
    <location>
        <begin position="7"/>
        <end position="27"/>
    </location>
</feature>
<evidence type="ECO:0000313" key="2">
    <source>
        <dbReference type="EMBL" id="TQV81433.1"/>
    </source>
</evidence>
<feature type="transmembrane region" description="Helical" evidence="1">
    <location>
        <begin position="39"/>
        <end position="57"/>
    </location>
</feature>
<evidence type="ECO:0000256" key="1">
    <source>
        <dbReference type="SAM" id="Phobius"/>
    </source>
</evidence>
<dbReference type="EMBL" id="VIKS01000016">
    <property type="protein sequence ID" value="TQV81433.1"/>
    <property type="molecule type" value="Genomic_DNA"/>
</dbReference>
<sequence length="180" mass="20009">MQQKILKYGLISGGVIVLIPVLGSMIIGTGPESYRMGEIIGYSTMILSLLVIFMAVNEYKKNHPDESISAKQIMLIGCGVSAIAGLMFGIYNWIYVTFLVPDFMDQYFNYYIETIRNGGGTQQEIDTQIADLQQQKEMFMNPLVSFFVMFVTVFAIGFIISIVSALAQSSKVKQVNQASI</sequence>
<protein>
    <submittedName>
        <fullName evidence="2">DUF4199 domain-containing protein</fullName>
    </submittedName>
</protein>
<reference evidence="2 3" key="1">
    <citation type="submission" date="2019-07" db="EMBL/GenBank/DDBJ databases">
        <title>Draft genome for Aliikangiella sp. M105.</title>
        <authorList>
            <person name="Wang G."/>
        </authorList>
    </citation>
    <scope>NUCLEOTIDE SEQUENCE [LARGE SCALE GENOMIC DNA]</scope>
    <source>
        <strain evidence="2 3">M105</strain>
    </source>
</reference>
<keyword evidence="1" id="KW-0472">Membrane</keyword>
<keyword evidence="1" id="KW-0812">Transmembrane</keyword>
<keyword evidence="3" id="KW-1185">Reference proteome</keyword>
<dbReference type="AlphaFoldDB" id="A0A545TW34"/>
<gene>
    <name evidence="2" type="ORF">FLL46_25110</name>
</gene>
<dbReference type="RefSeq" id="WP_142934919.1">
    <property type="nucleotide sequence ID" value="NZ_ML660172.1"/>
</dbReference>
<organism evidence="2 3">
    <name type="scientific">Aliikangiella coralliicola</name>
    <dbReference type="NCBI Taxonomy" id="2592383"/>
    <lineage>
        <taxon>Bacteria</taxon>
        <taxon>Pseudomonadati</taxon>
        <taxon>Pseudomonadota</taxon>
        <taxon>Gammaproteobacteria</taxon>
        <taxon>Oceanospirillales</taxon>
        <taxon>Pleioneaceae</taxon>
        <taxon>Aliikangiella</taxon>
    </lineage>
</organism>
<dbReference type="Proteomes" id="UP000315439">
    <property type="component" value="Unassembled WGS sequence"/>
</dbReference>
<proteinExistence type="predicted"/>
<dbReference type="OrthoDB" id="6384283at2"/>
<keyword evidence="1" id="KW-1133">Transmembrane helix</keyword>
<feature type="transmembrane region" description="Helical" evidence="1">
    <location>
        <begin position="143"/>
        <end position="167"/>
    </location>
</feature>
<feature type="transmembrane region" description="Helical" evidence="1">
    <location>
        <begin position="73"/>
        <end position="94"/>
    </location>
</feature>